<dbReference type="InterPro" id="IPR004849">
    <property type="entry name" value="6DGDH_YqeC"/>
</dbReference>
<dbReference type="GO" id="GO:0050661">
    <property type="term" value="F:NADP binding"/>
    <property type="evidence" value="ECO:0007669"/>
    <property type="project" value="InterPro"/>
</dbReference>
<proteinExistence type="inferred from homology"/>
<dbReference type="GO" id="GO:0016054">
    <property type="term" value="P:organic acid catabolic process"/>
    <property type="evidence" value="ECO:0007669"/>
    <property type="project" value="UniProtKB-ARBA"/>
</dbReference>
<evidence type="ECO:0000313" key="6">
    <source>
        <dbReference type="EMBL" id="AEF99094.1"/>
    </source>
</evidence>
<dbReference type="Pfam" id="PF00393">
    <property type="entry name" value="6PGD"/>
    <property type="match status" value="1"/>
</dbReference>
<feature type="domain" description="6-phosphogluconate dehydrogenase C-terminal" evidence="5">
    <location>
        <begin position="193"/>
        <end position="332"/>
    </location>
</feature>
<dbReference type="GO" id="GO:0006098">
    <property type="term" value="P:pentose-phosphate shunt"/>
    <property type="evidence" value="ECO:0007669"/>
    <property type="project" value="UniProtKB-UniPathway"/>
</dbReference>
<comment type="similarity">
    <text evidence="2">Belongs to the 6-phosphogluconate dehydrogenase family.</text>
</comment>
<dbReference type="InterPro" id="IPR013328">
    <property type="entry name" value="6PGD_dom2"/>
</dbReference>
<dbReference type="Gene3D" id="3.40.50.720">
    <property type="entry name" value="NAD(P)-binding Rossmann-like Domain"/>
    <property type="match status" value="1"/>
</dbReference>
<keyword evidence="7" id="KW-1185">Reference proteome</keyword>
<dbReference type="InterPro" id="IPR006183">
    <property type="entry name" value="Pgluconate_DH"/>
</dbReference>
<evidence type="ECO:0000256" key="3">
    <source>
        <dbReference type="ARBA" id="ARBA00023002"/>
    </source>
</evidence>
<reference evidence="6 7" key="1">
    <citation type="journal article" date="2011" name="J. Bacteriol.">
        <title>Complete Genome Sequence of the Aerobic Marine Methanotroph Methylomonas methanica MC09.</title>
        <authorList>
            <person name="Boden R."/>
            <person name="Cunliffe M."/>
            <person name="Scanlan J."/>
            <person name="Moussard H."/>
            <person name="Kits K.D."/>
            <person name="Klotz M.G."/>
            <person name="Jetten M.S."/>
            <person name="Vuilleumier S."/>
            <person name="Han J."/>
            <person name="Peters L."/>
            <person name="Mikhailova N."/>
            <person name="Teshima H."/>
            <person name="Tapia R."/>
            <person name="Kyrpides N."/>
            <person name="Ivanova N."/>
            <person name="Pagani I."/>
            <person name="Cheng J.F."/>
            <person name="Goodwin L."/>
            <person name="Han C."/>
            <person name="Hauser L."/>
            <person name="Land M.L."/>
            <person name="Lapidus A."/>
            <person name="Lucas S."/>
            <person name="Pitluck S."/>
            <person name="Woyke T."/>
            <person name="Stein L."/>
            <person name="Murrell J.C."/>
        </authorList>
    </citation>
    <scope>NUCLEOTIDE SEQUENCE [LARGE SCALE GENOMIC DNA]</scope>
    <source>
        <strain evidence="6 7">MC09</strain>
    </source>
</reference>
<dbReference type="PRINTS" id="PR00076">
    <property type="entry name" value="6PGDHDRGNASE"/>
</dbReference>
<dbReference type="GO" id="GO:0019521">
    <property type="term" value="P:D-gluconate metabolic process"/>
    <property type="evidence" value="ECO:0007669"/>
    <property type="project" value="UniProtKB-KW"/>
</dbReference>
<dbReference type="SUPFAM" id="SSF48179">
    <property type="entry name" value="6-phosphogluconate dehydrogenase C-terminal domain-like"/>
    <property type="match status" value="1"/>
</dbReference>
<dbReference type="InterPro" id="IPR006114">
    <property type="entry name" value="6PGDH_C"/>
</dbReference>
<dbReference type="EMBL" id="CP002738">
    <property type="protein sequence ID" value="AEF99094.1"/>
    <property type="molecule type" value="Genomic_DNA"/>
</dbReference>
<dbReference type="InterPro" id="IPR002204">
    <property type="entry name" value="3-OH-isobutyrate_DH-rel_CS"/>
</dbReference>
<dbReference type="eggNOG" id="COG1023">
    <property type="taxonomic scope" value="Bacteria"/>
</dbReference>
<dbReference type="SUPFAM" id="SSF51735">
    <property type="entry name" value="NAD(P)-binding Rossmann-fold domains"/>
    <property type="match status" value="1"/>
</dbReference>
<dbReference type="AlphaFoldDB" id="G0A447"/>
<dbReference type="SMART" id="SM01350">
    <property type="entry name" value="6PGD"/>
    <property type="match status" value="1"/>
</dbReference>
<name>G0A447_METMM</name>
<dbReference type="InterPro" id="IPR036291">
    <property type="entry name" value="NAD(P)-bd_dom_sf"/>
</dbReference>
<evidence type="ECO:0000256" key="2">
    <source>
        <dbReference type="ARBA" id="ARBA00008419"/>
    </source>
</evidence>
<evidence type="ECO:0000256" key="1">
    <source>
        <dbReference type="ARBA" id="ARBA00004959"/>
    </source>
</evidence>
<dbReference type="PANTHER" id="PTHR11811">
    <property type="entry name" value="6-PHOSPHOGLUCONATE DEHYDROGENASE"/>
    <property type="match status" value="1"/>
</dbReference>
<dbReference type="RefSeq" id="WP_013817365.1">
    <property type="nucleotide sequence ID" value="NC_015572.1"/>
</dbReference>
<dbReference type="NCBIfam" id="NF007161">
    <property type="entry name" value="PRK09599.1"/>
    <property type="match status" value="1"/>
</dbReference>
<evidence type="ECO:0000259" key="5">
    <source>
        <dbReference type="SMART" id="SM01350"/>
    </source>
</evidence>
<gene>
    <name evidence="6" type="ordered locus">Metme_0651</name>
</gene>
<protein>
    <submittedName>
        <fullName evidence="6">6-phosphogluconate dehydrogenase, decarboxylating</fullName>
    </submittedName>
</protein>
<accession>G0A447</accession>
<evidence type="ECO:0000313" key="7">
    <source>
        <dbReference type="Proteomes" id="UP000008888"/>
    </source>
</evidence>
<comment type="pathway">
    <text evidence="1">Carbohydrate degradation; pentose phosphate pathway.</text>
</comment>
<dbReference type="GO" id="GO:0004616">
    <property type="term" value="F:phosphogluconate dehydrogenase (decarboxylating) activity"/>
    <property type="evidence" value="ECO:0007669"/>
    <property type="project" value="InterPro"/>
</dbReference>
<reference key="2">
    <citation type="submission" date="2011-05" db="EMBL/GenBank/DDBJ databases">
        <title>Complete genome sequence of the aerobic marine methanotroph Methylomonas methanica MC09.</title>
        <authorList>
            <person name="Boden R."/>
            <person name="Cunliffe M."/>
            <person name="Scanlan J."/>
            <person name="Moussard H."/>
            <person name="Kits K.D."/>
            <person name="Klotz M."/>
            <person name="Jetten M."/>
            <person name="Vuilleumier S."/>
            <person name="Han J."/>
            <person name="Peters L."/>
            <person name="Mikhailova N."/>
            <person name="Teshima H."/>
            <person name="Tapia R."/>
            <person name="Kyrpides N."/>
            <person name="Ivanova N."/>
            <person name="Pagani I."/>
            <person name="Cheng J.-F."/>
            <person name="Goodwin L."/>
            <person name="Han C."/>
            <person name="Hauser L."/>
            <person name="Land M."/>
            <person name="Lapidus A."/>
            <person name="Lucas S."/>
            <person name="Pitluck S."/>
            <person name="Woyke T."/>
            <person name="Stein L.Y."/>
            <person name="Murrell C."/>
        </authorList>
    </citation>
    <scope>NUCLEOTIDE SEQUENCE</scope>
    <source>
        <strain>MC09</strain>
    </source>
</reference>
<dbReference type="STRING" id="857087.Metme_0651"/>
<dbReference type="PROSITE" id="PS00895">
    <property type="entry name" value="3_HYDROXYISOBUT_DH"/>
    <property type="match status" value="1"/>
</dbReference>
<dbReference type="Pfam" id="PF03446">
    <property type="entry name" value="NAD_binding_2"/>
    <property type="match status" value="1"/>
</dbReference>
<dbReference type="Gene3D" id="1.10.1040.10">
    <property type="entry name" value="N-(1-d-carboxylethyl)-l-norvaline Dehydrogenase, domain 2"/>
    <property type="match status" value="1"/>
</dbReference>
<keyword evidence="3" id="KW-0560">Oxidoreductase</keyword>
<evidence type="ECO:0000256" key="4">
    <source>
        <dbReference type="ARBA" id="ARBA00023064"/>
    </source>
</evidence>
<dbReference type="UniPathway" id="UPA00115"/>
<dbReference type="NCBIfam" id="TIGR00872">
    <property type="entry name" value="gnd_rel"/>
    <property type="match status" value="1"/>
</dbReference>
<keyword evidence="4" id="KW-0311">Gluconate utilization</keyword>
<dbReference type="HOGENOM" id="CLU_024540_0_0_6"/>
<dbReference type="KEGG" id="mmt:Metme_0651"/>
<organism evidence="6 7">
    <name type="scientific">Methylomonas methanica (strain DSM 25384 / MC09)</name>
    <dbReference type="NCBI Taxonomy" id="857087"/>
    <lineage>
        <taxon>Bacteria</taxon>
        <taxon>Pseudomonadati</taxon>
        <taxon>Pseudomonadota</taxon>
        <taxon>Gammaproteobacteria</taxon>
        <taxon>Methylococcales</taxon>
        <taxon>Methylococcaceae</taxon>
        <taxon>Methylomonas</taxon>
    </lineage>
</organism>
<dbReference type="InterPro" id="IPR008927">
    <property type="entry name" value="6-PGluconate_DH-like_C_sf"/>
</dbReference>
<sequence>MSTKNENAMQIGMVGLGKMGANMVKRLLAGGHRCVGYDVNSANVDAIVNAGATGATSLQDLVDKLQTPRIVWCMVPAGELTDATVKDLGELLESGDVIIDGGNSFYKDDVRRAEQLAAKGIHYVDVGTSGGVWGVERGYCLMIGGPKPTVDLLDPIFKSLAPGKGEIELTPGRSSEPSTVEQGYAHCGSAGSGHFVKMIHNGIEYGMMMAYAEGFDIMRNANSQNLPENLRYDLNLTDIAEVWRRGSVVSSWLLDLTASALVEDPGLDGYSGYVEDSGEGRWTVQAAIDEAVPAHVLTAALYARFRSRQQNTFSDKMISAMRKKFGGHIEKKLS</sequence>
<dbReference type="InterPro" id="IPR006115">
    <property type="entry name" value="6PGDH_NADP-bd"/>
</dbReference>
<reference evidence="7" key="3">
    <citation type="submission" date="2011-05" db="EMBL/GenBank/DDBJ databases">
        <title>Complete sequence of Methylomonas methanica MC09.</title>
        <authorList>
            <consortium name="US DOE Joint Genome Institute"/>
            <person name="Lucas S."/>
            <person name="Han J."/>
            <person name="Lapidus A."/>
            <person name="Cheng J.-F."/>
            <person name="Goodwin L."/>
            <person name="Pitluck S."/>
            <person name="Peters L."/>
            <person name="Mikhailova N."/>
            <person name="Teshima H."/>
            <person name="Han C."/>
            <person name="Tapia R."/>
            <person name="Land M."/>
            <person name="Hauser L."/>
            <person name="Kyrpides N."/>
            <person name="Ivanova N."/>
            <person name="Pagani I."/>
            <person name="Stein L."/>
            <person name="Woyke T."/>
        </authorList>
    </citation>
    <scope>NUCLEOTIDE SEQUENCE [LARGE SCALE GENOMIC DNA]</scope>
    <source>
        <strain evidence="7">MC09</strain>
    </source>
</reference>
<dbReference type="Proteomes" id="UP000008888">
    <property type="component" value="Chromosome"/>
</dbReference>